<comment type="caution">
    <text evidence="1">The sequence shown here is derived from an EMBL/GenBank/DDBJ whole genome shotgun (WGS) entry which is preliminary data.</text>
</comment>
<dbReference type="Proteomes" id="UP001055111">
    <property type="component" value="Unassembled WGS sequence"/>
</dbReference>
<evidence type="ECO:0000313" key="2">
    <source>
        <dbReference type="Proteomes" id="UP001055111"/>
    </source>
</evidence>
<gene>
    <name evidence="1" type="ORF">CBA19CS42_12290</name>
</gene>
<accession>A0AA37I8G4</accession>
<reference evidence="1" key="1">
    <citation type="submission" date="2022-09" db="EMBL/GenBank/DDBJ databases">
        <title>Isolation and characterization of 3-chlorobenzoate degrading bacteria from soils in Shizuoka.</title>
        <authorList>
            <person name="Ifat A."/>
            <person name="Ogawa N."/>
            <person name="Kimbara K."/>
            <person name="Moriuchi R."/>
            <person name="Dohra H."/>
            <person name="Shintani M."/>
        </authorList>
    </citation>
    <scope>NUCLEOTIDE SEQUENCE</scope>
    <source>
        <strain evidence="1">19CS4-2</strain>
    </source>
</reference>
<evidence type="ECO:0000313" key="1">
    <source>
        <dbReference type="EMBL" id="GJH25296.1"/>
    </source>
</evidence>
<dbReference type="AlphaFoldDB" id="A0AA37I8G4"/>
<proteinExistence type="predicted"/>
<name>A0AA37I8G4_9BURK</name>
<sequence length="87" mass="9359">MLQHTDCGIKGAPVARRSCVADDKLDDLAITDPYKAIAIDVAAREANPNLPDGITVTGLVYDVKTCLIETVVPATVLRHELDQVRST</sequence>
<dbReference type="EMBL" id="BPUS01000003">
    <property type="protein sequence ID" value="GJH25296.1"/>
    <property type="molecule type" value="Genomic_DNA"/>
</dbReference>
<protein>
    <recommendedName>
        <fullName evidence="3">Carbonic anhydrase</fullName>
    </recommendedName>
</protein>
<organism evidence="1 2">
    <name type="scientific">Caballeronia novacaledonica</name>
    <dbReference type="NCBI Taxonomy" id="1544861"/>
    <lineage>
        <taxon>Bacteria</taxon>
        <taxon>Pseudomonadati</taxon>
        <taxon>Pseudomonadota</taxon>
        <taxon>Betaproteobacteria</taxon>
        <taxon>Burkholderiales</taxon>
        <taxon>Burkholderiaceae</taxon>
        <taxon>Caballeronia</taxon>
    </lineage>
</organism>
<evidence type="ECO:0008006" key="3">
    <source>
        <dbReference type="Google" id="ProtNLM"/>
    </source>
</evidence>
<dbReference type="RefSeq" id="WP_238211841.1">
    <property type="nucleotide sequence ID" value="NZ_BPUS01000003.1"/>
</dbReference>